<keyword evidence="2" id="KW-0812">Transmembrane</keyword>
<dbReference type="PANTHER" id="PTHR35333">
    <property type="entry name" value="BETA-LACTAMASE"/>
    <property type="match status" value="1"/>
</dbReference>
<reference evidence="4 5" key="1">
    <citation type="submission" date="2023-07" db="EMBL/GenBank/DDBJ databases">
        <title>Sorghum-associated microbial communities from plants grown in Nebraska, USA.</title>
        <authorList>
            <person name="Schachtman D."/>
        </authorList>
    </citation>
    <scope>NUCLEOTIDE SEQUENCE [LARGE SCALE GENOMIC DNA]</scope>
    <source>
        <strain evidence="4 5">BE167</strain>
    </source>
</reference>
<gene>
    <name evidence="4" type="ORF">J2X01_004300</name>
</gene>
<dbReference type="InterPro" id="IPR000871">
    <property type="entry name" value="Beta-lactam_class-A"/>
</dbReference>
<comment type="caution">
    <text evidence="4">The sequence shown here is derived from an EMBL/GenBank/DDBJ whole genome shotgun (WGS) entry which is preliminary data.</text>
</comment>
<dbReference type="PANTHER" id="PTHR35333:SF3">
    <property type="entry name" value="BETA-LACTAMASE-TYPE TRANSPEPTIDASE FOLD CONTAINING PROTEIN"/>
    <property type="match status" value="1"/>
</dbReference>
<keyword evidence="5" id="KW-1185">Reference proteome</keyword>
<name>A0ABU1UIL7_9MICC</name>
<evidence type="ECO:0000259" key="3">
    <source>
        <dbReference type="Pfam" id="PF13354"/>
    </source>
</evidence>
<dbReference type="InterPro" id="IPR012338">
    <property type="entry name" value="Beta-lactam/transpept-like"/>
</dbReference>
<evidence type="ECO:0000313" key="5">
    <source>
        <dbReference type="Proteomes" id="UP001252243"/>
    </source>
</evidence>
<dbReference type="GO" id="GO:0008800">
    <property type="term" value="F:beta-lactamase activity"/>
    <property type="evidence" value="ECO:0007669"/>
    <property type="project" value="UniProtKB-EC"/>
</dbReference>
<dbReference type="EC" id="3.5.2.6" evidence="4"/>
<evidence type="ECO:0000256" key="1">
    <source>
        <dbReference type="SAM" id="MobiDB-lite"/>
    </source>
</evidence>
<dbReference type="Pfam" id="PF13354">
    <property type="entry name" value="Beta-lactamase2"/>
    <property type="match status" value="1"/>
</dbReference>
<keyword evidence="4" id="KW-0378">Hydrolase</keyword>
<feature type="transmembrane region" description="Helical" evidence="2">
    <location>
        <begin position="21"/>
        <end position="40"/>
    </location>
</feature>
<dbReference type="RefSeq" id="WP_310062242.1">
    <property type="nucleotide sequence ID" value="NZ_JAVDVQ010000039.1"/>
</dbReference>
<dbReference type="Gene3D" id="3.40.710.10">
    <property type="entry name" value="DD-peptidase/beta-lactamase superfamily"/>
    <property type="match status" value="1"/>
</dbReference>
<evidence type="ECO:0000256" key="2">
    <source>
        <dbReference type="SAM" id="Phobius"/>
    </source>
</evidence>
<feature type="region of interest" description="Disordered" evidence="1">
    <location>
        <begin position="50"/>
        <end position="70"/>
    </location>
</feature>
<keyword evidence="2" id="KW-1133">Transmembrane helix</keyword>
<protein>
    <submittedName>
        <fullName evidence="4">Beta-lactamase class A</fullName>
        <ecNumber evidence="4">3.5.2.6</ecNumber>
    </submittedName>
</protein>
<sequence length="306" mass="32825">MNPSGPSRPAAGFFSARRKLILVWVVTALVLLGLVTVAVVRTGPAAGTDFLAGPQNQRQEHAAAPAPQTPSPEALAAQAAVALDADIQRILTENSGYRIGVVLADTRGGERRSYGDGSEFVAASTAKIITAAAYYHLVETGEKSLDVPLGSYDAAFQLKAMVNASSNDAWLLLMQDIGYPRLIDYAASIRISYDPEQNLLTPAEMAELLKQLSTGKLLNAEHTQELLGYMQQTNNERLIPAAVGPDITVQHKYGELGGYVHDAAVLTSGERSYALAIYTWGEDGESEERLNMIHELAGVVTKAMLE</sequence>
<dbReference type="InterPro" id="IPR045155">
    <property type="entry name" value="Beta-lactam_cat"/>
</dbReference>
<evidence type="ECO:0000313" key="4">
    <source>
        <dbReference type="EMBL" id="MDR7084980.1"/>
    </source>
</evidence>
<dbReference type="Proteomes" id="UP001252243">
    <property type="component" value="Unassembled WGS sequence"/>
</dbReference>
<dbReference type="SUPFAM" id="SSF56601">
    <property type="entry name" value="beta-lactamase/transpeptidase-like"/>
    <property type="match status" value="1"/>
</dbReference>
<organism evidence="4 5">
    <name type="scientific">Arthrobacter ginsengisoli</name>
    <dbReference type="NCBI Taxonomy" id="1356565"/>
    <lineage>
        <taxon>Bacteria</taxon>
        <taxon>Bacillati</taxon>
        <taxon>Actinomycetota</taxon>
        <taxon>Actinomycetes</taxon>
        <taxon>Micrococcales</taxon>
        <taxon>Micrococcaceae</taxon>
        <taxon>Arthrobacter</taxon>
    </lineage>
</organism>
<dbReference type="EMBL" id="JAVDVQ010000039">
    <property type="protein sequence ID" value="MDR7084980.1"/>
    <property type="molecule type" value="Genomic_DNA"/>
</dbReference>
<proteinExistence type="predicted"/>
<feature type="domain" description="Beta-lactamase class A catalytic" evidence="3">
    <location>
        <begin position="100"/>
        <end position="279"/>
    </location>
</feature>
<keyword evidence="2" id="KW-0472">Membrane</keyword>
<accession>A0ABU1UIL7</accession>